<reference evidence="1 2" key="1">
    <citation type="submission" date="2019-01" db="EMBL/GenBank/DDBJ databases">
        <authorList>
            <person name="Sayadi A."/>
        </authorList>
    </citation>
    <scope>NUCLEOTIDE SEQUENCE [LARGE SCALE GENOMIC DNA]</scope>
</reference>
<protein>
    <submittedName>
        <fullName evidence="1">Uncharacterized protein</fullName>
    </submittedName>
</protein>
<organism evidence="1 2">
    <name type="scientific">Callosobruchus maculatus</name>
    <name type="common">Southern cowpea weevil</name>
    <name type="synonym">Pulse bruchid</name>
    <dbReference type="NCBI Taxonomy" id="64391"/>
    <lineage>
        <taxon>Eukaryota</taxon>
        <taxon>Metazoa</taxon>
        <taxon>Ecdysozoa</taxon>
        <taxon>Arthropoda</taxon>
        <taxon>Hexapoda</taxon>
        <taxon>Insecta</taxon>
        <taxon>Pterygota</taxon>
        <taxon>Neoptera</taxon>
        <taxon>Endopterygota</taxon>
        <taxon>Coleoptera</taxon>
        <taxon>Polyphaga</taxon>
        <taxon>Cucujiformia</taxon>
        <taxon>Chrysomeloidea</taxon>
        <taxon>Chrysomelidae</taxon>
        <taxon>Bruchinae</taxon>
        <taxon>Bruchini</taxon>
        <taxon>Callosobruchus</taxon>
    </lineage>
</organism>
<sequence>MSPVSSTERTSKGPAAKIKKLKYHFHPKEIIPQDEIGAKK</sequence>
<dbReference type="EMBL" id="CAACVG010008442">
    <property type="protein sequence ID" value="VEN49835.1"/>
    <property type="molecule type" value="Genomic_DNA"/>
</dbReference>
<gene>
    <name evidence="1" type="ORF">CALMAC_LOCUS10809</name>
</gene>
<dbReference type="Proteomes" id="UP000410492">
    <property type="component" value="Unassembled WGS sequence"/>
</dbReference>
<keyword evidence="2" id="KW-1185">Reference proteome</keyword>
<name>A0A653CPI4_CALMS</name>
<dbReference type="AlphaFoldDB" id="A0A653CPI4"/>
<evidence type="ECO:0000313" key="2">
    <source>
        <dbReference type="Proteomes" id="UP000410492"/>
    </source>
</evidence>
<accession>A0A653CPI4</accession>
<evidence type="ECO:0000313" key="1">
    <source>
        <dbReference type="EMBL" id="VEN49835.1"/>
    </source>
</evidence>
<proteinExistence type="predicted"/>